<dbReference type="SMART" id="SM00364">
    <property type="entry name" value="LRR_BAC"/>
    <property type="match status" value="6"/>
</dbReference>
<keyword evidence="12" id="KW-0325">Glycoprotein</keyword>
<dbReference type="FunFam" id="1.20.120.340:FF:000007">
    <property type="entry name" value="Perilipin 4"/>
    <property type="match status" value="1"/>
</dbReference>
<keyword evidence="6" id="KW-0963">Cytoplasm</keyword>
<evidence type="ECO:0000256" key="11">
    <source>
        <dbReference type="ARBA" id="ARBA00023136"/>
    </source>
</evidence>
<dbReference type="Proteomes" id="UP000030759">
    <property type="component" value="Unassembled WGS sequence"/>
</dbReference>
<keyword evidence="5" id="KW-1003">Cell membrane</keyword>
<dbReference type="InterPro" id="IPR015943">
    <property type="entry name" value="WD40/YVTN_repeat-like_dom_sf"/>
</dbReference>
<dbReference type="Gene3D" id="2.130.10.10">
    <property type="entry name" value="YVTN repeat-like/Quinoprotein amine dehydrogenase"/>
    <property type="match status" value="2"/>
</dbReference>
<evidence type="ECO:0000256" key="7">
    <source>
        <dbReference type="ARBA" id="ARBA00022553"/>
    </source>
</evidence>
<dbReference type="InterPro" id="IPR036352">
    <property type="entry name" value="Semap_dom_sf"/>
</dbReference>
<protein>
    <recommendedName>
        <fullName evidence="14">Perilipin-4</fullName>
    </recommendedName>
    <alternativeName>
        <fullName evidence="15">Adipocyte protein S3-12</fullName>
    </alternativeName>
</protein>
<feature type="domain" description="Sema" evidence="19">
    <location>
        <begin position="32"/>
        <end position="481"/>
    </location>
</feature>
<feature type="region of interest" description="Disordered" evidence="17">
    <location>
        <begin position="840"/>
        <end position="870"/>
    </location>
</feature>
<comment type="function">
    <text evidence="13">May play a role in triacylglycerol packaging into adipocytes. May function as a coat protein involved in the biogenesis of lipid droplets.</text>
</comment>
<evidence type="ECO:0000256" key="2">
    <source>
        <dbReference type="ARBA" id="ARBA00004496"/>
    </source>
</evidence>
<dbReference type="Pfam" id="PF13855">
    <property type="entry name" value="LRR_8"/>
    <property type="match status" value="2"/>
</dbReference>
<dbReference type="InterPro" id="IPR004279">
    <property type="entry name" value="Perilipin"/>
</dbReference>
<accession>A0A061I1Y4</accession>
<evidence type="ECO:0000256" key="14">
    <source>
        <dbReference type="ARBA" id="ARBA00071187"/>
    </source>
</evidence>
<comment type="similarity">
    <text evidence="4">Belongs to the perilipin family.</text>
</comment>
<evidence type="ECO:0000256" key="12">
    <source>
        <dbReference type="ARBA" id="ARBA00023180"/>
    </source>
</evidence>
<evidence type="ECO:0000256" key="9">
    <source>
        <dbReference type="ARBA" id="ARBA00022677"/>
    </source>
</evidence>
<proteinExistence type="inferred from homology"/>
<dbReference type="InterPro" id="IPR001611">
    <property type="entry name" value="Leu-rich_rpt"/>
</dbReference>
<evidence type="ECO:0000256" key="6">
    <source>
        <dbReference type="ARBA" id="ARBA00022490"/>
    </source>
</evidence>
<dbReference type="Pfam" id="PF03036">
    <property type="entry name" value="Perilipin"/>
    <property type="match status" value="2"/>
</dbReference>
<feature type="signal peptide" evidence="18">
    <location>
        <begin position="1"/>
        <end position="26"/>
    </location>
</feature>
<evidence type="ECO:0000313" key="21">
    <source>
        <dbReference type="Proteomes" id="UP000030759"/>
    </source>
</evidence>
<dbReference type="Gene3D" id="1.20.120.340">
    <property type="entry name" value="Flagellar protein FliS"/>
    <property type="match status" value="1"/>
</dbReference>
<evidence type="ECO:0000256" key="3">
    <source>
        <dbReference type="ARBA" id="ARBA00004502"/>
    </source>
</evidence>
<dbReference type="FunFam" id="2.130.10.10:FF:003671">
    <property type="entry name" value="Semaphorin 6B"/>
    <property type="match status" value="1"/>
</dbReference>
<evidence type="ECO:0000256" key="17">
    <source>
        <dbReference type="SAM" id="MobiDB-lite"/>
    </source>
</evidence>
<keyword evidence="7" id="KW-0597">Phosphoprotein</keyword>
<feature type="chain" id="PRO_5001604664" description="Perilipin-4" evidence="18">
    <location>
        <begin position="27"/>
        <end position="1514"/>
    </location>
</feature>
<dbReference type="PROSITE" id="PS51450">
    <property type="entry name" value="LRR"/>
    <property type="match status" value="3"/>
</dbReference>
<name>A0A061I1Y4_CRIGR</name>
<dbReference type="SUPFAM" id="SSF101912">
    <property type="entry name" value="Sema domain"/>
    <property type="match status" value="1"/>
</dbReference>
<dbReference type="InterPro" id="IPR003591">
    <property type="entry name" value="Leu-rich_rpt_typical-subtyp"/>
</dbReference>
<dbReference type="GO" id="GO:0005811">
    <property type="term" value="C:lipid droplet"/>
    <property type="evidence" value="ECO:0007669"/>
    <property type="project" value="UniProtKB-SubCell"/>
</dbReference>
<dbReference type="InterPro" id="IPR032675">
    <property type="entry name" value="LRR_dom_sf"/>
</dbReference>
<dbReference type="PANTHER" id="PTHR47538:SF1">
    <property type="entry name" value="PERILIPIN-4"/>
    <property type="match status" value="1"/>
</dbReference>
<dbReference type="Gene3D" id="3.80.10.10">
    <property type="entry name" value="Ribonuclease Inhibitor"/>
    <property type="match status" value="2"/>
</dbReference>
<gene>
    <name evidence="20" type="ORF">H671_5g15167</name>
</gene>
<dbReference type="GO" id="GO:0005737">
    <property type="term" value="C:cytoplasm"/>
    <property type="evidence" value="ECO:0007669"/>
    <property type="project" value="UniProtKB-SubCell"/>
</dbReference>
<evidence type="ECO:0000256" key="18">
    <source>
        <dbReference type="SAM" id="SignalP"/>
    </source>
</evidence>
<dbReference type="SUPFAM" id="SSF52058">
    <property type="entry name" value="L domain-like"/>
    <property type="match status" value="1"/>
</dbReference>
<organism evidence="20 21">
    <name type="scientific">Cricetulus griseus</name>
    <name type="common">Chinese hamster</name>
    <name type="synonym">Cricetulus barabensis griseus</name>
    <dbReference type="NCBI Taxonomy" id="10029"/>
    <lineage>
        <taxon>Eukaryota</taxon>
        <taxon>Metazoa</taxon>
        <taxon>Chordata</taxon>
        <taxon>Craniata</taxon>
        <taxon>Vertebrata</taxon>
        <taxon>Euteleostomi</taxon>
        <taxon>Mammalia</taxon>
        <taxon>Eutheria</taxon>
        <taxon>Euarchontoglires</taxon>
        <taxon>Glires</taxon>
        <taxon>Rodentia</taxon>
        <taxon>Myomorpha</taxon>
        <taxon>Muroidea</taxon>
        <taxon>Cricetidae</taxon>
        <taxon>Cricetinae</taxon>
        <taxon>Cricetulus</taxon>
    </lineage>
</organism>
<evidence type="ECO:0000313" key="20">
    <source>
        <dbReference type="EMBL" id="ERE72234.1"/>
    </source>
</evidence>
<evidence type="ECO:0000256" key="16">
    <source>
        <dbReference type="PROSITE-ProRule" id="PRU00352"/>
    </source>
</evidence>
<evidence type="ECO:0000256" key="13">
    <source>
        <dbReference type="ARBA" id="ARBA00054496"/>
    </source>
</evidence>
<keyword evidence="8" id="KW-0433">Leucine-rich repeat</keyword>
<dbReference type="PROSITE" id="PS51004">
    <property type="entry name" value="SEMA"/>
    <property type="match status" value="1"/>
</dbReference>
<reference evidence="21" key="1">
    <citation type="journal article" date="2013" name="Nat. Biotechnol.">
        <title>Chinese hamster genome sequenced from sorted chromosomes.</title>
        <authorList>
            <person name="Brinkrolf K."/>
            <person name="Rupp O."/>
            <person name="Laux H."/>
            <person name="Kollin F."/>
            <person name="Ernst W."/>
            <person name="Linke B."/>
            <person name="Kofler R."/>
            <person name="Romand S."/>
            <person name="Hesse F."/>
            <person name="Budach W.E."/>
            <person name="Galosy S."/>
            <person name="Muller D."/>
            <person name="Noll T."/>
            <person name="Wienberg J."/>
            <person name="Jostock T."/>
            <person name="Leonard M."/>
            <person name="Grillari J."/>
            <person name="Tauch A."/>
            <person name="Goesmann A."/>
            <person name="Helk B."/>
            <person name="Mott J.E."/>
            <person name="Puhler A."/>
            <person name="Borth N."/>
        </authorList>
    </citation>
    <scope>NUCLEOTIDE SEQUENCE [LARGE SCALE GENOMIC DNA]</scope>
    <source>
        <strain evidence="21">17A/GY</strain>
    </source>
</reference>
<dbReference type="SMART" id="SM00630">
    <property type="entry name" value="Sema"/>
    <property type="match status" value="1"/>
</dbReference>
<evidence type="ECO:0000259" key="19">
    <source>
        <dbReference type="PROSITE" id="PS51004"/>
    </source>
</evidence>
<evidence type="ECO:0000256" key="4">
    <source>
        <dbReference type="ARBA" id="ARBA00006311"/>
    </source>
</evidence>
<keyword evidence="18" id="KW-0732">Signal</keyword>
<keyword evidence="10" id="KW-0677">Repeat</keyword>
<dbReference type="EMBL" id="KE680550">
    <property type="protein sequence ID" value="ERE72234.1"/>
    <property type="molecule type" value="Genomic_DNA"/>
</dbReference>
<dbReference type="PANTHER" id="PTHR47538">
    <property type="entry name" value="PERILIPIN 4"/>
    <property type="match status" value="1"/>
</dbReference>
<dbReference type="GO" id="GO:0005886">
    <property type="term" value="C:plasma membrane"/>
    <property type="evidence" value="ECO:0007669"/>
    <property type="project" value="UniProtKB-SubCell"/>
</dbReference>
<dbReference type="SUPFAM" id="SSF109775">
    <property type="entry name" value="Mannose-6-phosphate receptor binding protein 1 (Tip47), C-terminal domain"/>
    <property type="match status" value="2"/>
</dbReference>
<dbReference type="SMART" id="SM00369">
    <property type="entry name" value="LRR_TYP"/>
    <property type="match status" value="7"/>
</dbReference>
<evidence type="ECO:0000256" key="1">
    <source>
        <dbReference type="ARBA" id="ARBA00004236"/>
    </source>
</evidence>
<comment type="caution">
    <text evidence="16">Lacks conserved residue(s) required for the propagation of feature annotation.</text>
</comment>
<dbReference type="Pfam" id="PF01403">
    <property type="entry name" value="Sema"/>
    <property type="match status" value="1"/>
</dbReference>
<keyword evidence="9" id="KW-0551">Lipid droplet</keyword>
<dbReference type="PRINTS" id="PR00019">
    <property type="entry name" value="LEURICHRPT"/>
</dbReference>
<evidence type="ECO:0000256" key="8">
    <source>
        <dbReference type="ARBA" id="ARBA00022614"/>
    </source>
</evidence>
<comment type="subcellular location">
    <subcellularLocation>
        <location evidence="1">Cell membrane</location>
    </subcellularLocation>
    <subcellularLocation>
        <location evidence="2">Cytoplasm</location>
    </subcellularLocation>
    <subcellularLocation>
        <location evidence="3">Lipid droplet</location>
    </subcellularLocation>
</comment>
<keyword evidence="11" id="KW-0472">Membrane</keyword>
<evidence type="ECO:0000256" key="10">
    <source>
        <dbReference type="ARBA" id="ARBA00022737"/>
    </source>
</evidence>
<sequence>MRTPRAPPPCLALLLLLLLLLGVAHGLFPEEPPPLSVAPRDYLSHYPVFVGSGPGRLTPAEGAEDLNIQRVLRVNRTLFIGDRDNLYQVELEPSTSTELRYQRKLTWRSNPSDIDVCRMKGKQEGECRNFVKVLLLRDESTLFVCGSNAFNPVCANYSMDTLQPLGDNISGMARCPYDPKHANVALFSDGMLFTATVTDFLAIDAVIYRSLGDRPTLRTVKHDSKWFKEPYFVHAVEWGSHVYFFFREIAMEFNYLEKVVVSRVARVCKNDVGGSPRVLEKQWTSFLKARLNCSVPGDSHFYFNVLQAVTGVVDLGGRPVILAVFSTPSNRPGCCVAPGMQYNASSALPDEILNFVKTHPLMDEAVPSLGHAPWIVRTLMRHQLTRVAVDVGAGPWGNQTIVFLGSEVGTVLKFLVKPNTSVSGTSGPSVFLEEFETYRPDRCGQSGSGGEWGQRLLSLELDTASGGLLAAFPRCVVRVPVARCQLYSGCMNPQDLNTCLPRILLLLALLVTSAHGIVSSLEECLVLRSAEGSTVSCYSVPRFPSPLPDDTVHLSVEFSNLTELPPRALQTCKRLRELHLSSNRLRELPQQLLAPVRGLQVLDLTHNELRGLPPELFHYSAALRTLVLRDNQLQDARVTWLWGLRSLEHLDLAKNRLRALPRGFLISLTYLSTLDLGHNLLETLPHGLLLGPSRLQRLHLEGNRLRRLGLGTFGPQPFLRVLFLNDNQLTEVVDSTFWNLRELDMLDLSNNSLSSIPPRLFASLGRPARDMQDGFDLSHNPWVCNEDLRDLYRWLQDNKHKMFSKNDTRSLPNQGGGYICRLSYWVWGWCAGLSPVEMDQRSEDASPEPHRRMSNKTAQDPGSSLGEPDQQNVVKRVVALPLVRATCTAVSSAYNAAKDKHPLLGSACRLAEHCVCSVTTCALDHAQPLLEHLQPQLATVNDLACRGLDKLEEKLPFLQQPSDMVLETTRPQFLHSSRIHRMQNSASPIPTPYSRKVQDLWGDWSPWPENGRSHSQVELETLALSRSLTLELQSATTAGCKDVGSFSVTSGEDAFSSGVAGIIDTAKGMVQGGLGATQSALVGTKEAVSGGIMGAVGAINMAKGVAQGGLDTTKSVVVGTKDTVATGLTGAANMAKGTVQTGLDTSKSVLTGTNDTVCAGITGAMNMAKGVIQKGLDTTRESGSAMLSQGDKVAINTTHTGIHTVPSSLSGSHVTMCYEPGSCSAINQGLEHANLTFAEPSCSEISSLANTCGLGLITEPIATTKGLVSGVASSAHAVPRSEEECGQLAATSFAALHDELEGLGDIFQPMTAEEQAQLAASETGPRVLSADRRSYFVRLGDLAPSFRQRAFEHALSHIQHNQFQARASLAQLQEAFQVTDMAVEAPGGHLRWDQGLSSTVEAAGTQKVRVSMAQDRLCTLACQLHAAYSSLTACLQGLPELQQQAGLARHSLCKLYGLVSSASGVDLQAEQLAQSSAGVVQAWQGLEVLLDRLQQSPPLAWLVGPFTVMPSGQL</sequence>
<feature type="compositionally biased region" description="Basic and acidic residues" evidence="17">
    <location>
        <begin position="840"/>
        <end position="851"/>
    </location>
</feature>
<dbReference type="InterPro" id="IPR001627">
    <property type="entry name" value="Semap_dom"/>
</dbReference>
<evidence type="ECO:0000256" key="15">
    <source>
        <dbReference type="ARBA" id="ARBA00083511"/>
    </source>
</evidence>
<evidence type="ECO:0000256" key="5">
    <source>
        <dbReference type="ARBA" id="ARBA00022475"/>
    </source>
</evidence>